<evidence type="ECO:0000259" key="5">
    <source>
        <dbReference type="PROSITE" id="PS50181"/>
    </source>
</evidence>
<dbReference type="InterPro" id="IPR001680">
    <property type="entry name" value="WD40_rpt"/>
</dbReference>
<accession>A0A1C7MYE0</accession>
<proteinExistence type="predicted"/>
<dbReference type="InParanoid" id="A0A1C7MYE0"/>
<dbReference type="Proteomes" id="UP000093000">
    <property type="component" value="Unassembled WGS sequence"/>
</dbReference>
<keyword evidence="4" id="KW-0732">Signal</keyword>
<dbReference type="InterPro" id="IPR001810">
    <property type="entry name" value="F-box_dom"/>
</dbReference>
<dbReference type="STRING" id="101091.A0A1C7MYE0"/>
<dbReference type="PROSITE" id="PS50082">
    <property type="entry name" value="WD_REPEATS_2"/>
    <property type="match status" value="2"/>
</dbReference>
<feature type="chain" id="PRO_5008889368" evidence="4">
    <location>
        <begin position="27"/>
        <end position="520"/>
    </location>
</feature>
<dbReference type="Gene3D" id="1.20.1280.50">
    <property type="match status" value="1"/>
</dbReference>
<keyword evidence="2" id="KW-0677">Repeat</keyword>
<dbReference type="InterPro" id="IPR036322">
    <property type="entry name" value="WD40_repeat_dom_sf"/>
</dbReference>
<keyword evidence="6" id="KW-0436">Ligase</keyword>
<dbReference type="InterPro" id="IPR019775">
    <property type="entry name" value="WD40_repeat_CS"/>
</dbReference>
<dbReference type="PANTHER" id="PTHR19848">
    <property type="entry name" value="WD40 REPEAT PROTEIN"/>
    <property type="match status" value="1"/>
</dbReference>
<organism evidence="6 7">
    <name type="scientific">Choanephora cucurbitarum</name>
    <dbReference type="NCBI Taxonomy" id="101091"/>
    <lineage>
        <taxon>Eukaryota</taxon>
        <taxon>Fungi</taxon>
        <taxon>Fungi incertae sedis</taxon>
        <taxon>Mucoromycota</taxon>
        <taxon>Mucoromycotina</taxon>
        <taxon>Mucoromycetes</taxon>
        <taxon>Mucorales</taxon>
        <taxon>Mucorineae</taxon>
        <taxon>Choanephoraceae</taxon>
        <taxon>Choanephoroideae</taxon>
        <taxon>Choanephora</taxon>
    </lineage>
</organism>
<dbReference type="Pfam" id="PF12937">
    <property type="entry name" value="F-box-like"/>
    <property type="match status" value="1"/>
</dbReference>
<evidence type="ECO:0000313" key="7">
    <source>
        <dbReference type="Proteomes" id="UP000093000"/>
    </source>
</evidence>
<feature type="repeat" description="WD" evidence="3">
    <location>
        <begin position="186"/>
        <end position="214"/>
    </location>
</feature>
<dbReference type="PANTHER" id="PTHR19848:SF8">
    <property type="entry name" value="F-BOX AND WD REPEAT DOMAIN CONTAINING 7"/>
    <property type="match status" value="1"/>
</dbReference>
<dbReference type="InterPro" id="IPR036047">
    <property type="entry name" value="F-box-like_dom_sf"/>
</dbReference>
<gene>
    <name evidence="6" type="primary">sconB_2</name>
    <name evidence="6" type="ORF">A0J61_10037</name>
</gene>
<dbReference type="PROSITE" id="PS00678">
    <property type="entry name" value="WD_REPEATS_1"/>
    <property type="match status" value="1"/>
</dbReference>
<comment type="caution">
    <text evidence="6">The sequence shown here is derived from an EMBL/GenBank/DDBJ whole genome shotgun (WGS) entry which is preliminary data.</text>
</comment>
<sequence length="520" mass="59208">MEKSNGPFPPELLLSIFMYLDGLSLAECNKVCRQWSMLLSHYDDLIWPYACQRDFQSSNARRFWSLQFPAPRYSQLWQDMYRITRNWFTGHCRGFYPTITKSPIQKRQPCSVIGAPQEQGMFTSLTIASDGRIVRSNPNYHTSHQSLIIQSSLNKQCSSLYAMPNNHVRGWPDAGRAHSIVCHYTHPSSSWLVTGGLNGSVALWDLNTKEIIRIWHGHRGRVLCVSMNDDVVVSGGSDNMILVWDIVKTNEPVNRHKPTRRGAINIAAYLSGRIDWYQGVGEIAINGHLIACAPDASGPILVFSVLTGSLVYEIRPGEAVENEWMTEDITAFSRLCLTPFFLLTKGKVTHATNTIKLVPSDQNVVVQRSQKPTNPGYVTHLHESSSRPPLPQMTPYQLYRHYQSINSTQEEEDELHAMPQTSACINVWDLQTRKTKYRLVPTLPLPHQNYTITDVRVTPDYSKVFASIETRGQRSYEERVFCWDFSVTHLDEATQHFDIVELDTADPQARKTGKSWVCFV</sequence>
<protein>
    <submittedName>
        <fullName evidence="6">Putative E3 ubiquitin ligase complex SCF subunit sconB</fullName>
    </submittedName>
</protein>
<dbReference type="PROSITE" id="PS50294">
    <property type="entry name" value="WD_REPEATS_REGION"/>
    <property type="match status" value="1"/>
</dbReference>
<evidence type="ECO:0000256" key="2">
    <source>
        <dbReference type="ARBA" id="ARBA00022737"/>
    </source>
</evidence>
<evidence type="ECO:0000256" key="3">
    <source>
        <dbReference type="PROSITE-ProRule" id="PRU00221"/>
    </source>
</evidence>
<dbReference type="Gene3D" id="2.130.10.10">
    <property type="entry name" value="YVTN repeat-like/Quinoprotein amine dehydrogenase"/>
    <property type="match status" value="1"/>
</dbReference>
<keyword evidence="1 3" id="KW-0853">WD repeat</keyword>
<keyword evidence="7" id="KW-1185">Reference proteome</keyword>
<dbReference type="InterPro" id="IPR015943">
    <property type="entry name" value="WD40/YVTN_repeat-like_dom_sf"/>
</dbReference>
<dbReference type="SUPFAM" id="SSF50978">
    <property type="entry name" value="WD40 repeat-like"/>
    <property type="match status" value="1"/>
</dbReference>
<evidence type="ECO:0000256" key="1">
    <source>
        <dbReference type="ARBA" id="ARBA00022574"/>
    </source>
</evidence>
<reference evidence="6 7" key="1">
    <citation type="submission" date="2016-03" db="EMBL/GenBank/DDBJ databases">
        <title>Choanephora cucurbitarum.</title>
        <authorList>
            <person name="Min B."/>
            <person name="Park H."/>
            <person name="Park J.-H."/>
            <person name="Shin H.-D."/>
            <person name="Choi I.-G."/>
        </authorList>
    </citation>
    <scope>NUCLEOTIDE SEQUENCE [LARGE SCALE GENOMIC DNA]</scope>
    <source>
        <strain evidence="6 7">KUS-F28377</strain>
    </source>
</reference>
<dbReference type="PROSITE" id="PS50181">
    <property type="entry name" value="FBOX"/>
    <property type="match status" value="1"/>
</dbReference>
<dbReference type="OrthoDB" id="1602884at2759"/>
<dbReference type="EMBL" id="LUGH01001009">
    <property type="protein sequence ID" value="OBZ81915.1"/>
    <property type="molecule type" value="Genomic_DNA"/>
</dbReference>
<dbReference type="SUPFAM" id="SSF81383">
    <property type="entry name" value="F-box domain"/>
    <property type="match status" value="1"/>
</dbReference>
<dbReference type="Pfam" id="PF00400">
    <property type="entry name" value="WD40"/>
    <property type="match status" value="2"/>
</dbReference>
<evidence type="ECO:0000313" key="6">
    <source>
        <dbReference type="EMBL" id="OBZ81915.1"/>
    </source>
</evidence>
<evidence type="ECO:0000256" key="4">
    <source>
        <dbReference type="SAM" id="SignalP"/>
    </source>
</evidence>
<feature type="domain" description="F-box" evidence="5">
    <location>
        <begin position="2"/>
        <end position="50"/>
    </location>
</feature>
<feature type="repeat" description="WD" evidence="3">
    <location>
        <begin position="215"/>
        <end position="246"/>
    </location>
</feature>
<dbReference type="AlphaFoldDB" id="A0A1C7MYE0"/>
<dbReference type="GO" id="GO:0016874">
    <property type="term" value="F:ligase activity"/>
    <property type="evidence" value="ECO:0007669"/>
    <property type="project" value="UniProtKB-KW"/>
</dbReference>
<feature type="signal peptide" evidence="4">
    <location>
        <begin position="1"/>
        <end position="26"/>
    </location>
</feature>
<name>A0A1C7MYE0_9FUNG</name>
<dbReference type="SMART" id="SM00320">
    <property type="entry name" value="WD40"/>
    <property type="match status" value="3"/>
</dbReference>